<name>A0ABW9GZD6_9FIRM</name>
<evidence type="ECO:0000313" key="2">
    <source>
        <dbReference type="Proteomes" id="UP001631949"/>
    </source>
</evidence>
<proteinExistence type="predicted"/>
<organism evidence="1 2">
    <name type="scientific">Peptococcus simiae</name>
    <dbReference type="NCBI Taxonomy" id="1643805"/>
    <lineage>
        <taxon>Bacteria</taxon>
        <taxon>Bacillati</taxon>
        <taxon>Bacillota</taxon>
        <taxon>Clostridia</taxon>
        <taxon>Eubacteriales</taxon>
        <taxon>Peptococcaceae</taxon>
        <taxon>Peptococcus</taxon>
    </lineage>
</organism>
<sequence>MTQPMMEGFKALRQGDRLSVESLFASERTFWLTASIATGFALAELQEGPARLITQQNDDDMLEKFNACLRTGHIDETVFVESKARTLDNMQAIARILQQGTVFNTDRAVQVCTAFVSYWLFSKLIEMEWERLLAADARRESYIFMDGIIADQDELAIIREKVHQDQPLYDDEIVYLRSHWQVGREFFRRLQNKLVLLDRGLIPFVSGPRA</sequence>
<evidence type="ECO:0008006" key="3">
    <source>
        <dbReference type="Google" id="ProtNLM"/>
    </source>
</evidence>
<reference evidence="1 2" key="1">
    <citation type="journal article" date="2016" name="Int. J. Syst. Evol. Microbiol.">
        <title>Peptococcus simiae sp. nov., isolated from rhesus macaque faeces and emended description of the genus Peptococcus.</title>
        <authorList>
            <person name="Shkoporov A.N."/>
            <person name="Efimov B.A."/>
            <person name="Kondova I."/>
            <person name="Ouwerling B."/>
            <person name="Chaplin A.V."/>
            <person name="Shcherbakova V.A."/>
            <person name="Langermans J.A.M."/>
        </authorList>
    </citation>
    <scope>NUCLEOTIDE SEQUENCE [LARGE SCALE GENOMIC DNA]</scope>
    <source>
        <strain evidence="1 2">M108</strain>
    </source>
</reference>
<dbReference type="RefSeq" id="WP_408977092.1">
    <property type="nucleotide sequence ID" value="NZ_JBJUVG010000003.1"/>
</dbReference>
<evidence type="ECO:0000313" key="1">
    <source>
        <dbReference type="EMBL" id="MFM9413478.1"/>
    </source>
</evidence>
<protein>
    <recommendedName>
        <fullName evidence="3">DUF218 domain-containing protein</fullName>
    </recommendedName>
</protein>
<comment type="caution">
    <text evidence="1">The sequence shown here is derived from an EMBL/GenBank/DDBJ whole genome shotgun (WGS) entry which is preliminary data.</text>
</comment>
<dbReference type="EMBL" id="JBJUVG010000003">
    <property type="protein sequence ID" value="MFM9413478.1"/>
    <property type="molecule type" value="Genomic_DNA"/>
</dbReference>
<gene>
    <name evidence="1" type="ORF">ACKQTC_03765</name>
</gene>
<keyword evidence="2" id="KW-1185">Reference proteome</keyword>
<dbReference type="Proteomes" id="UP001631949">
    <property type="component" value="Unassembled WGS sequence"/>
</dbReference>
<accession>A0ABW9GZD6</accession>